<dbReference type="InterPro" id="IPR016093">
    <property type="entry name" value="MIR_motif"/>
</dbReference>
<reference evidence="3" key="1">
    <citation type="submission" date="2023-04" db="EMBL/GenBank/DDBJ databases">
        <title>Phytophthora lilii NBRC 32176.</title>
        <authorList>
            <person name="Ichikawa N."/>
            <person name="Sato H."/>
            <person name="Tonouchi N."/>
        </authorList>
    </citation>
    <scope>NUCLEOTIDE SEQUENCE</scope>
    <source>
        <strain evidence="3">NBRC 32176</strain>
    </source>
</reference>
<dbReference type="InterPro" id="IPR036300">
    <property type="entry name" value="MIR_dom_sf"/>
</dbReference>
<dbReference type="Gene3D" id="2.80.10.50">
    <property type="match status" value="1"/>
</dbReference>
<dbReference type="Proteomes" id="UP001165083">
    <property type="component" value="Unassembled WGS sequence"/>
</dbReference>
<evidence type="ECO:0000313" key="4">
    <source>
        <dbReference type="Proteomes" id="UP001165083"/>
    </source>
</evidence>
<dbReference type="Pfam" id="PF02815">
    <property type="entry name" value="MIR"/>
    <property type="match status" value="1"/>
</dbReference>
<evidence type="ECO:0000259" key="2">
    <source>
        <dbReference type="PROSITE" id="PS50919"/>
    </source>
</evidence>
<sequence>MILNGGTEAQPFNLFVSNRNATDGTSTGVVGSSVHSSQWRAIHYDSLDGESFVACGEVSLSFFRNDEGLRAGSCIRLFHLESSSWLGFNGKARDSPGGLVTLQYSDDSDQEDSTKKALSSDSLWEVEHVSVYEGGQIKWRETITLRHLLTGRYLAVAHQQSPRATTRSGAATRLSSHICAQAIAQQQPQVFRFMPTAIADEE</sequence>
<evidence type="ECO:0000256" key="1">
    <source>
        <dbReference type="ARBA" id="ARBA00022737"/>
    </source>
</evidence>
<dbReference type="PANTHER" id="PTHR13715">
    <property type="entry name" value="RYANODINE RECEPTOR AND IP3 RECEPTOR"/>
    <property type="match status" value="1"/>
</dbReference>
<comment type="caution">
    <text evidence="3">The sequence shown here is derived from an EMBL/GenBank/DDBJ whole genome shotgun (WGS) entry which is preliminary data.</text>
</comment>
<dbReference type="SUPFAM" id="SSF82109">
    <property type="entry name" value="MIR domain"/>
    <property type="match status" value="1"/>
</dbReference>
<dbReference type="InterPro" id="IPR015925">
    <property type="entry name" value="Ryanodine_IP3_receptor"/>
</dbReference>
<dbReference type="EMBL" id="BSXW01000050">
    <property type="protein sequence ID" value="GMF10638.1"/>
    <property type="molecule type" value="Genomic_DNA"/>
</dbReference>
<protein>
    <submittedName>
        <fullName evidence="3">Unnamed protein product</fullName>
    </submittedName>
</protein>
<organism evidence="3 4">
    <name type="scientific">Phytophthora lilii</name>
    <dbReference type="NCBI Taxonomy" id="2077276"/>
    <lineage>
        <taxon>Eukaryota</taxon>
        <taxon>Sar</taxon>
        <taxon>Stramenopiles</taxon>
        <taxon>Oomycota</taxon>
        <taxon>Peronosporomycetes</taxon>
        <taxon>Peronosporales</taxon>
        <taxon>Peronosporaceae</taxon>
        <taxon>Phytophthora</taxon>
    </lineage>
</organism>
<name>A0A9W6WFJ7_9STRA</name>
<dbReference type="AlphaFoldDB" id="A0A9W6WFJ7"/>
<dbReference type="OrthoDB" id="9643898at2759"/>
<dbReference type="GO" id="GO:0006816">
    <property type="term" value="P:calcium ion transport"/>
    <property type="evidence" value="ECO:0007669"/>
    <property type="project" value="InterPro"/>
</dbReference>
<feature type="domain" description="MIR" evidence="2">
    <location>
        <begin position="134"/>
        <end position="196"/>
    </location>
</feature>
<evidence type="ECO:0000313" key="3">
    <source>
        <dbReference type="EMBL" id="GMF10638.1"/>
    </source>
</evidence>
<dbReference type="PROSITE" id="PS50919">
    <property type="entry name" value="MIR"/>
    <property type="match status" value="2"/>
</dbReference>
<proteinExistence type="predicted"/>
<feature type="domain" description="MIR" evidence="2">
    <location>
        <begin position="66"/>
        <end position="129"/>
    </location>
</feature>
<gene>
    <name evidence="3" type="ORF">Plil01_000142100</name>
</gene>
<keyword evidence="4" id="KW-1185">Reference proteome</keyword>
<dbReference type="PANTHER" id="PTHR13715:SF99">
    <property type="entry name" value="INOSITOL 1,4,5-TRISPHOSPHATE RECEPTOR-LIKE PROTEIN A"/>
    <property type="match status" value="1"/>
</dbReference>
<accession>A0A9W6WFJ7</accession>
<keyword evidence="1" id="KW-0677">Repeat</keyword>